<dbReference type="Proteomes" id="UP000741863">
    <property type="component" value="Unassembled WGS sequence"/>
</dbReference>
<dbReference type="PROSITE" id="PS50263">
    <property type="entry name" value="CN_HYDROLASE"/>
    <property type="match status" value="1"/>
</dbReference>
<dbReference type="Pfam" id="PF00795">
    <property type="entry name" value="CN_hydrolase"/>
    <property type="match status" value="1"/>
</dbReference>
<comment type="similarity">
    <text evidence="1">Belongs to the carbon-nitrogen hydrolase superfamily. NIT1/NIT2 family.</text>
</comment>
<dbReference type="Gene3D" id="3.60.110.10">
    <property type="entry name" value="Carbon-nitrogen hydrolase"/>
    <property type="match status" value="1"/>
</dbReference>
<dbReference type="InterPro" id="IPR001110">
    <property type="entry name" value="UPF0012_CS"/>
</dbReference>
<dbReference type="EMBL" id="JAFBEC010000004">
    <property type="protein sequence ID" value="MBM7632735.1"/>
    <property type="molecule type" value="Genomic_DNA"/>
</dbReference>
<dbReference type="RefSeq" id="WP_204697085.1">
    <property type="nucleotide sequence ID" value="NZ_JAFBEC010000004.1"/>
</dbReference>
<evidence type="ECO:0000256" key="1">
    <source>
        <dbReference type="ARBA" id="ARBA00010613"/>
    </source>
</evidence>
<dbReference type="PANTHER" id="PTHR23088">
    <property type="entry name" value="NITRILASE-RELATED"/>
    <property type="match status" value="1"/>
</dbReference>
<dbReference type="InterPro" id="IPR003010">
    <property type="entry name" value="C-N_Hydrolase"/>
</dbReference>
<dbReference type="CDD" id="cd07583">
    <property type="entry name" value="nitrilase_5"/>
    <property type="match status" value="1"/>
</dbReference>
<dbReference type="SUPFAM" id="SSF56317">
    <property type="entry name" value="Carbon-nitrogen hydrolase"/>
    <property type="match status" value="1"/>
</dbReference>
<evidence type="ECO:0000313" key="3">
    <source>
        <dbReference type="EMBL" id="MBM7632735.1"/>
    </source>
</evidence>
<organism evidence="3 4">
    <name type="scientific">Geomicrobium sediminis</name>
    <dbReference type="NCBI Taxonomy" id="1347788"/>
    <lineage>
        <taxon>Bacteria</taxon>
        <taxon>Bacillati</taxon>
        <taxon>Bacillota</taxon>
        <taxon>Bacilli</taxon>
        <taxon>Bacillales</taxon>
        <taxon>Geomicrobium</taxon>
    </lineage>
</organism>
<accession>A0ABS2PBE2</accession>
<name>A0ABS2PBE2_9BACL</name>
<evidence type="ECO:0000259" key="2">
    <source>
        <dbReference type="PROSITE" id="PS50263"/>
    </source>
</evidence>
<sequence length="261" mass="29463">MKVMMYQMDVIAGKPEENRAKVSEWLQYEYKKYEPDVVVLPEMWTTGYALDELEQIAETSGGTTEAFVQQLAKEYNVTIVAGSFAVKTDRGIVNRSIVVNEKGKIIHTYDKIHLVPMLNEPDYLVGGNEKATTFSLNGVNAGVLICYDLRFPEVFRTLALNGAEVIFVVGEWPAARRDHWDTLLKARAIENQCYIVACDTVGEHNNVEYSGNSLVYSPFGTQYVRASPVEEETVYSVLDLEEVATFRKSVPNLKNRVPDLY</sequence>
<proteinExistence type="inferred from homology"/>
<comment type="caution">
    <text evidence="3">The sequence shown here is derived from an EMBL/GenBank/DDBJ whole genome shotgun (WGS) entry which is preliminary data.</text>
</comment>
<protein>
    <submittedName>
        <fullName evidence="3">Amidohydrolase</fullName>
    </submittedName>
</protein>
<dbReference type="PROSITE" id="PS01227">
    <property type="entry name" value="UPF0012"/>
    <property type="match status" value="1"/>
</dbReference>
<dbReference type="InterPro" id="IPR036526">
    <property type="entry name" value="C-N_Hydrolase_sf"/>
</dbReference>
<feature type="domain" description="CN hydrolase" evidence="2">
    <location>
        <begin position="1"/>
        <end position="240"/>
    </location>
</feature>
<keyword evidence="4" id="KW-1185">Reference proteome</keyword>
<dbReference type="PANTHER" id="PTHR23088:SF27">
    <property type="entry name" value="DEAMINATED GLUTATHIONE AMIDASE"/>
    <property type="match status" value="1"/>
</dbReference>
<gene>
    <name evidence="3" type="ORF">JOD17_001829</name>
</gene>
<reference evidence="3 4" key="1">
    <citation type="submission" date="2021-01" db="EMBL/GenBank/DDBJ databases">
        <title>Genomic Encyclopedia of Type Strains, Phase IV (KMG-IV): sequencing the most valuable type-strain genomes for metagenomic binning, comparative biology and taxonomic classification.</title>
        <authorList>
            <person name="Goeker M."/>
        </authorList>
    </citation>
    <scope>NUCLEOTIDE SEQUENCE [LARGE SCALE GENOMIC DNA]</scope>
    <source>
        <strain evidence="3 4">DSM 25540</strain>
    </source>
</reference>
<evidence type="ECO:0000313" key="4">
    <source>
        <dbReference type="Proteomes" id="UP000741863"/>
    </source>
</evidence>